<evidence type="ECO:0000259" key="5">
    <source>
        <dbReference type="PROSITE" id="PS50110"/>
    </source>
</evidence>
<feature type="compositionally biased region" description="Low complexity" evidence="4">
    <location>
        <begin position="474"/>
        <end position="489"/>
    </location>
</feature>
<dbReference type="OrthoDB" id="60033at2759"/>
<dbReference type="PROSITE" id="PS50110">
    <property type="entry name" value="RESPONSE_REGULATORY"/>
    <property type="match status" value="1"/>
</dbReference>
<feature type="domain" description="Response regulatory" evidence="5">
    <location>
        <begin position="39"/>
        <end position="165"/>
    </location>
</feature>
<evidence type="ECO:0000313" key="6">
    <source>
        <dbReference type="EMBL" id="PWN97577.1"/>
    </source>
</evidence>
<dbReference type="AlphaFoldDB" id="A0A316Z722"/>
<dbReference type="STRING" id="58919.A0A316Z722"/>
<dbReference type="PANTHER" id="PTHR45339:SF1">
    <property type="entry name" value="HYBRID SIGNAL TRANSDUCTION HISTIDINE KINASE J"/>
    <property type="match status" value="1"/>
</dbReference>
<gene>
    <name evidence="6" type="ORF">FA09DRAFT_39911</name>
</gene>
<dbReference type="EMBL" id="KZ819294">
    <property type="protein sequence ID" value="PWN97577.1"/>
    <property type="molecule type" value="Genomic_DNA"/>
</dbReference>
<sequence>MATLLCSGLHVDIALPTCYMTSKLIAPSMPATPAPHKLRILLVDDNSLNLKLLSRLLTRKFAHRLDGVPICVDDGLKAIQALSQDVFDVIFLDIQMPFVSGIDVAQRIRAGEDGILPANQSVKIYATTTAVGPAPELLYRSVGMDGLLPKPVQLKHLGELLAPLDSGVDFAHVRRGDGSFVRPPIASPIDALFYMTPSMDATIGQPPSIVHSGHFADDLREQTRASLRRSGVGAARCASISGGECMSRRGAAAEPLARNLEQTDVTLPGDGSHRRGNSVTISSRILTAQIAREVARLEESDRDMQLLSPTTSTRSSLASVCDADEVTSNSSVTDRAVDAPSPAASALPIALPARLDRAFTREISPALTYRPISPVSPRSPPSWLPSALAGDAKLSLAPARPILSRSDSSSRVLSFFHGLMEAEAAGESPTSSNDSSSASSRPSLALSSALLSSPSFGKSFGFGHDRWPSRRTSHTASNSSAPSSPLLTPVEEGPTVPRTAHSAKPSPEFLSPRDDTCARLARSTLA</sequence>
<keyword evidence="7" id="KW-1185">Reference proteome</keyword>
<evidence type="ECO:0000256" key="3">
    <source>
        <dbReference type="PROSITE-ProRule" id="PRU00169"/>
    </source>
</evidence>
<organism evidence="6 7">
    <name type="scientific">Tilletiopsis washingtonensis</name>
    <dbReference type="NCBI Taxonomy" id="58919"/>
    <lineage>
        <taxon>Eukaryota</taxon>
        <taxon>Fungi</taxon>
        <taxon>Dikarya</taxon>
        <taxon>Basidiomycota</taxon>
        <taxon>Ustilaginomycotina</taxon>
        <taxon>Exobasidiomycetes</taxon>
        <taxon>Entylomatales</taxon>
        <taxon>Entylomatales incertae sedis</taxon>
        <taxon>Tilletiopsis</taxon>
    </lineage>
</organism>
<dbReference type="CDD" id="cd17546">
    <property type="entry name" value="REC_hyHK_CKI1_RcsC-like"/>
    <property type="match status" value="1"/>
</dbReference>
<dbReference type="SMART" id="SM00448">
    <property type="entry name" value="REC"/>
    <property type="match status" value="1"/>
</dbReference>
<dbReference type="InterPro" id="IPR011006">
    <property type="entry name" value="CheY-like_superfamily"/>
</dbReference>
<dbReference type="InterPro" id="IPR001789">
    <property type="entry name" value="Sig_transdc_resp-reg_receiver"/>
</dbReference>
<evidence type="ECO:0000313" key="7">
    <source>
        <dbReference type="Proteomes" id="UP000245946"/>
    </source>
</evidence>
<name>A0A316Z722_9BASI</name>
<dbReference type="SUPFAM" id="SSF52172">
    <property type="entry name" value="CheY-like"/>
    <property type="match status" value="1"/>
</dbReference>
<dbReference type="RefSeq" id="XP_025597856.1">
    <property type="nucleotide sequence ID" value="XM_025745635.1"/>
</dbReference>
<keyword evidence="2" id="KW-0902">Two-component regulatory system</keyword>
<dbReference type="Gene3D" id="3.40.50.2300">
    <property type="match status" value="1"/>
</dbReference>
<protein>
    <recommendedName>
        <fullName evidence="5">Response regulatory domain-containing protein</fullName>
    </recommendedName>
</protein>
<evidence type="ECO:0000256" key="2">
    <source>
        <dbReference type="ARBA" id="ARBA00023012"/>
    </source>
</evidence>
<proteinExistence type="predicted"/>
<dbReference type="PANTHER" id="PTHR45339">
    <property type="entry name" value="HYBRID SIGNAL TRANSDUCTION HISTIDINE KINASE J"/>
    <property type="match status" value="1"/>
</dbReference>
<dbReference type="GO" id="GO:0000160">
    <property type="term" value="P:phosphorelay signal transduction system"/>
    <property type="evidence" value="ECO:0007669"/>
    <property type="project" value="UniProtKB-KW"/>
</dbReference>
<evidence type="ECO:0000256" key="4">
    <source>
        <dbReference type="SAM" id="MobiDB-lite"/>
    </source>
</evidence>
<evidence type="ECO:0000256" key="1">
    <source>
        <dbReference type="ARBA" id="ARBA00022553"/>
    </source>
</evidence>
<reference evidence="6 7" key="1">
    <citation type="journal article" date="2018" name="Mol. Biol. Evol.">
        <title>Broad Genomic Sampling Reveals a Smut Pathogenic Ancestry of the Fungal Clade Ustilaginomycotina.</title>
        <authorList>
            <person name="Kijpornyongpan T."/>
            <person name="Mondo S.J."/>
            <person name="Barry K."/>
            <person name="Sandor L."/>
            <person name="Lee J."/>
            <person name="Lipzen A."/>
            <person name="Pangilinan J."/>
            <person name="LaButti K."/>
            <person name="Hainaut M."/>
            <person name="Henrissat B."/>
            <person name="Grigoriev I.V."/>
            <person name="Spatafora J.W."/>
            <person name="Aime M.C."/>
        </authorList>
    </citation>
    <scope>NUCLEOTIDE SEQUENCE [LARGE SCALE GENOMIC DNA]</scope>
    <source>
        <strain evidence="6 7">MCA 4186</strain>
    </source>
</reference>
<accession>A0A316Z722</accession>
<dbReference type="Pfam" id="PF00072">
    <property type="entry name" value="Response_reg"/>
    <property type="match status" value="1"/>
</dbReference>
<dbReference type="GeneID" id="37273179"/>
<dbReference type="Proteomes" id="UP000245946">
    <property type="component" value="Unassembled WGS sequence"/>
</dbReference>
<feature type="region of interest" description="Disordered" evidence="4">
    <location>
        <begin position="467"/>
        <end position="515"/>
    </location>
</feature>
<feature type="modified residue" description="4-aspartylphosphate" evidence="3">
    <location>
        <position position="93"/>
    </location>
</feature>
<keyword evidence="1 3" id="KW-0597">Phosphoprotein</keyword>